<name>A0ACC2SH73_9FUNG</name>
<sequence>MRDHDKEISMQDSENRKIEEELFLRLSSLKEEVRSKRIEEAFLSRTTTELLSKKKKLEAQCEKGAGSILKSTREVSILKAQCELCEDKYTANLIKSESLGLTLEQLNQALEQLDETLKTLREEHSKLSELVKGRADGSKLRDSLHLDIEALKNDNSTLEIEIHKHGLSVAPISANSSLSGSSPYFNLKAELEKSTPELLNVPLDTPIGTHRKKSSVTGAPRKKYNPKPKPKPNPYISDPEDDGFAALKENISQSNIGSLRVILTDLVEAELKRVLKKIQEEKEAWSAAVNKKIQRSVSNPKDASTQTNSYSFSKHVDIQTRLSLTSPLKMELCQVDYANLVWGYCKHCFFISSSFLTILRLLHVLILDY</sequence>
<gene>
    <name evidence="1" type="ORF">DSO57_1018783</name>
</gene>
<accession>A0ACC2SH73</accession>
<protein>
    <submittedName>
        <fullName evidence="1">Uncharacterized protein</fullName>
    </submittedName>
</protein>
<evidence type="ECO:0000313" key="2">
    <source>
        <dbReference type="Proteomes" id="UP001165960"/>
    </source>
</evidence>
<evidence type="ECO:0000313" key="1">
    <source>
        <dbReference type="EMBL" id="KAJ9061619.1"/>
    </source>
</evidence>
<reference evidence="1" key="1">
    <citation type="submission" date="2022-04" db="EMBL/GenBank/DDBJ databases">
        <title>Genome of the entomopathogenic fungus Entomophthora muscae.</title>
        <authorList>
            <person name="Elya C."/>
            <person name="Lovett B.R."/>
            <person name="Lee E."/>
            <person name="Macias A.M."/>
            <person name="Hajek A.E."/>
            <person name="De Bivort B.L."/>
            <person name="Kasson M.T."/>
            <person name="De Fine Licht H.H."/>
            <person name="Stajich J.E."/>
        </authorList>
    </citation>
    <scope>NUCLEOTIDE SEQUENCE</scope>
    <source>
        <strain evidence="1">Berkeley</strain>
    </source>
</reference>
<keyword evidence="2" id="KW-1185">Reference proteome</keyword>
<proteinExistence type="predicted"/>
<organism evidence="1 2">
    <name type="scientific">Entomophthora muscae</name>
    <dbReference type="NCBI Taxonomy" id="34485"/>
    <lineage>
        <taxon>Eukaryota</taxon>
        <taxon>Fungi</taxon>
        <taxon>Fungi incertae sedis</taxon>
        <taxon>Zoopagomycota</taxon>
        <taxon>Entomophthoromycotina</taxon>
        <taxon>Entomophthoromycetes</taxon>
        <taxon>Entomophthorales</taxon>
        <taxon>Entomophthoraceae</taxon>
        <taxon>Entomophthora</taxon>
    </lineage>
</organism>
<dbReference type="EMBL" id="QTSX02005053">
    <property type="protein sequence ID" value="KAJ9061619.1"/>
    <property type="molecule type" value="Genomic_DNA"/>
</dbReference>
<comment type="caution">
    <text evidence="1">The sequence shown here is derived from an EMBL/GenBank/DDBJ whole genome shotgun (WGS) entry which is preliminary data.</text>
</comment>
<dbReference type="Proteomes" id="UP001165960">
    <property type="component" value="Unassembled WGS sequence"/>
</dbReference>